<keyword evidence="1" id="KW-0472">Membrane</keyword>
<feature type="transmembrane region" description="Helical" evidence="1">
    <location>
        <begin position="31"/>
        <end position="49"/>
    </location>
</feature>
<gene>
    <name evidence="2" type="ORF">CAQU_11490</name>
</gene>
<keyword evidence="3" id="KW-1185">Reference proteome</keyword>
<reference evidence="2 3" key="1">
    <citation type="submission" date="2014-08" db="EMBL/GenBank/DDBJ databases">
        <title>Complete genome sequence of Corynebacterium aquilae S-613T(T) (=DSM 44791(T)), isolated from the choana of a healthy golden eagle.</title>
        <authorList>
            <person name="Ruckert C."/>
            <person name="Albersmeier A."/>
            <person name="Winkler A."/>
            <person name="Kalinowski J."/>
        </authorList>
    </citation>
    <scope>NUCLEOTIDE SEQUENCE [LARGE SCALE GENOMIC DNA]</scope>
    <source>
        <strain evidence="2 3">S-613</strain>
    </source>
</reference>
<name>A0A1L7CIG4_9CORY</name>
<keyword evidence="1" id="KW-1133">Transmembrane helix</keyword>
<feature type="transmembrane region" description="Helical" evidence="1">
    <location>
        <begin position="6"/>
        <end position="24"/>
    </location>
</feature>
<evidence type="ECO:0000313" key="3">
    <source>
        <dbReference type="Proteomes" id="UP000185478"/>
    </source>
</evidence>
<dbReference type="STRING" id="1431546.CAQU_11490"/>
<feature type="transmembrane region" description="Helical" evidence="1">
    <location>
        <begin position="55"/>
        <end position="74"/>
    </location>
</feature>
<dbReference type="AlphaFoldDB" id="A0A1L7CIG4"/>
<protein>
    <submittedName>
        <fullName evidence="2">Uncharacterized protein</fullName>
    </submittedName>
</protein>
<keyword evidence="1" id="KW-0812">Transmembrane</keyword>
<dbReference type="EMBL" id="CP009245">
    <property type="protein sequence ID" value="APT85563.1"/>
    <property type="molecule type" value="Genomic_DNA"/>
</dbReference>
<organism evidence="2 3">
    <name type="scientific">Corynebacterium aquilae DSM 44791</name>
    <dbReference type="NCBI Taxonomy" id="1431546"/>
    <lineage>
        <taxon>Bacteria</taxon>
        <taxon>Bacillati</taxon>
        <taxon>Actinomycetota</taxon>
        <taxon>Actinomycetes</taxon>
        <taxon>Mycobacteriales</taxon>
        <taxon>Corynebacteriaceae</taxon>
        <taxon>Corynebacterium</taxon>
    </lineage>
</organism>
<sequence length="100" mass="10382">MVKFGPVYPVVLLVPAATVAAFLLGGFEPRTAVIGCVILGGVVGAMHLLTSGRLIQAVSLAVSLAVAWSGLAVMTHHYASTRASECVSIADRFEERSLGE</sequence>
<accession>A0A1L7CIG4</accession>
<dbReference type="Proteomes" id="UP000185478">
    <property type="component" value="Chromosome"/>
</dbReference>
<dbReference type="KEGG" id="caqu:CAQU_11490"/>
<proteinExistence type="predicted"/>
<evidence type="ECO:0000256" key="1">
    <source>
        <dbReference type="SAM" id="Phobius"/>
    </source>
</evidence>
<evidence type="ECO:0000313" key="2">
    <source>
        <dbReference type="EMBL" id="APT85563.1"/>
    </source>
</evidence>